<dbReference type="SUPFAM" id="SSF140478">
    <property type="entry name" value="LemA-like"/>
    <property type="match status" value="1"/>
</dbReference>
<organism evidence="7 8">
    <name type="scientific">Neisseria animaloris</name>
    <dbReference type="NCBI Taxonomy" id="326522"/>
    <lineage>
        <taxon>Bacteria</taxon>
        <taxon>Pseudomonadati</taxon>
        <taxon>Pseudomonadota</taxon>
        <taxon>Betaproteobacteria</taxon>
        <taxon>Neisseriales</taxon>
        <taxon>Neisseriaceae</taxon>
        <taxon>Neisseria</taxon>
    </lineage>
</organism>
<evidence type="ECO:0000313" key="7">
    <source>
        <dbReference type="EMBL" id="VEJ21432.1"/>
    </source>
</evidence>
<keyword evidence="4" id="KW-1133">Transmembrane helix</keyword>
<dbReference type="AlphaFoldDB" id="A0A1X3CI22"/>
<comment type="subcellular location">
    <subcellularLocation>
        <location evidence="1">Membrane</location>
        <topology evidence="1">Single-pass membrane protein</topology>
    </subcellularLocation>
</comment>
<comment type="similarity">
    <text evidence="2">Belongs to the LemA family.</text>
</comment>
<dbReference type="InterPro" id="IPR023353">
    <property type="entry name" value="LemA-like_dom_sf"/>
</dbReference>
<keyword evidence="8" id="KW-1185">Reference proteome</keyword>
<evidence type="ECO:0000313" key="8">
    <source>
        <dbReference type="Proteomes" id="UP000268229"/>
    </source>
</evidence>
<name>A0A1X3CI22_9NEIS</name>
<dbReference type="OrthoDB" id="9804152at2"/>
<evidence type="ECO:0000256" key="2">
    <source>
        <dbReference type="ARBA" id="ARBA00008854"/>
    </source>
</evidence>
<evidence type="ECO:0000256" key="3">
    <source>
        <dbReference type="ARBA" id="ARBA00022692"/>
    </source>
</evidence>
<dbReference type="RefSeq" id="WP_085390867.1">
    <property type="nucleotide sequence ID" value="NZ_JBGNXI010000001.1"/>
</dbReference>
<protein>
    <submittedName>
        <fullName evidence="7">LemA family</fullName>
    </submittedName>
</protein>
<evidence type="ECO:0000256" key="6">
    <source>
        <dbReference type="SAM" id="Coils"/>
    </source>
</evidence>
<keyword evidence="3" id="KW-0812">Transmembrane</keyword>
<evidence type="ECO:0000256" key="5">
    <source>
        <dbReference type="ARBA" id="ARBA00023136"/>
    </source>
</evidence>
<dbReference type="EMBL" id="LR134516">
    <property type="protein sequence ID" value="VEJ21432.1"/>
    <property type="molecule type" value="Genomic_DNA"/>
</dbReference>
<dbReference type="Gene3D" id="1.20.1440.20">
    <property type="entry name" value="LemA-like domain"/>
    <property type="match status" value="1"/>
</dbReference>
<dbReference type="Proteomes" id="UP000268229">
    <property type="component" value="Chromosome"/>
</dbReference>
<reference evidence="7 8" key="1">
    <citation type="submission" date="2018-12" db="EMBL/GenBank/DDBJ databases">
        <authorList>
            <consortium name="Pathogen Informatics"/>
        </authorList>
    </citation>
    <scope>NUCLEOTIDE SEQUENCE [LARGE SCALE GENOMIC DNA]</scope>
    <source>
        <strain evidence="7 8">NCTC12227</strain>
    </source>
</reference>
<dbReference type="STRING" id="326522.BWD08_08495"/>
<gene>
    <name evidence="7" type="ORF">NCTC12227_01170</name>
</gene>
<dbReference type="InterPro" id="IPR007156">
    <property type="entry name" value="MamQ_LemA"/>
</dbReference>
<keyword evidence="5" id="KW-0472">Membrane</keyword>
<dbReference type="KEGG" id="nani:NCTC12227_01170"/>
<evidence type="ECO:0000256" key="1">
    <source>
        <dbReference type="ARBA" id="ARBA00004167"/>
    </source>
</evidence>
<dbReference type="GO" id="GO:0016020">
    <property type="term" value="C:membrane"/>
    <property type="evidence" value="ECO:0007669"/>
    <property type="project" value="UniProtKB-SubCell"/>
</dbReference>
<dbReference type="Pfam" id="PF04011">
    <property type="entry name" value="LemA"/>
    <property type="match status" value="1"/>
</dbReference>
<dbReference type="PANTHER" id="PTHR34478:SF1">
    <property type="entry name" value="PROTEIN LEMA"/>
    <property type="match status" value="1"/>
</dbReference>
<evidence type="ECO:0000256" key="4">
    <source>
        <dbReference type="ARBA" id="ARBA00022989"/>
    </source>
</evidence>
<proteinExistence type="inferred from homology"/>
<sequence length="195" mass="21645">MGPFLALLFVIACVIFPAVLYNRLVAGRNQYLNAFAQIQVQLKRRHDLIPNLIEAAKIYLNHERATLEAVTAARSRAESLLQAAAANPNVNSLTSLGAVETELNGALRNLQVTIEAYPELKADQNISQLTEALDTAENRVAFARQAYNDSVMFYNNLRQSFPTNMLAGFFGHKQDAALLKFEDNAVIQISPRILQ</sequence>
<accession>A0A1X3CI22</accession>
<keyword evidence="6" id="KW-0175">Coiled coil</keyword>
<feature type="coiled-coil region" evidence="6">
    <location>
        <begin position="119"/>
        <end position="146"/>
    </location>
</feature>
<dbReference type="PANTHER" id="PTHR34478">
    <property type="entry name" value="PROTEIN LEMA"/>
    <property type="match status" value="1"/>
</dbReference>